<reference evidence="2" key="1">
    <citation type="submission" date="2017-09" db="EMBL/GenBank/DDBJ databases">
        <title>Depth-based differentiation of microbial function through sediment-hosted aquifers and enrichment of novel symbionts in the deep terrestrial subsurface.</title>
        <authorList>
            <person name="Probst A.J."/>
            <person name="Ladd B."/>
            <person name="Jarett J.K."/>
            <person name="Geller-Mcgrath D.E."/>
            <person name="Sieber C.M.K."/>
            <person name="Emerson J.B."/>
            <person name="Anantharaman K."/>
            <person name="Thomas B.C."/>
            <person name="Malmstrom R."/>
            <person name="Stieglmeier M."/>
            <person name="Klingl A."/>
            <person name="Woyke T."/>
            <person name="Ryan C.M."/>
            <person name="Banfield J.F."/>
        </authorList>
    </citation>
    <scope>NUCLEOTIDE SEQUENCE [LARGE SCALE GENOMIC DNA]</scope>
</reference>
<dbReference type="EMBL" id="PFED01000016">
    <property type="protein sequence ID" value="PJE63276.1"/>
    <property type="molecule type" value="Genomic_DNA"/>
</dbReference>
<dbReference type="Gene3D" id="3.40.50.450">
    <property type="match status" value="1"/>
</dbReference>
<gene>
    <name evidence="1" type="ORF">COU88_00420</name>
</gene>
<evidence type="ECO:0000313" key="2">
    <source>
        <dbReference type="Proteomes" id="UP000229554"/>
    </source>
</evidence>
<organism evidence="1 2">
    <name type="scientific">Candidatus Roizmanbacteria bacterium CG10_big_fil_rev_8_21_14_0_10_39_6</name>
    <dbReference type="NCBI Taxonomy" id="1974853"/>
    <lineage>
        <taxon>Bacteria</taxon>
        <taxon>Candidatus Roizmaniibacteriota</taxon>
    </lineage>
</organism>
<sequence length="111" mass="12297">DVDEVTKGHYKKIITLLKSLNLTVVESLFSDISKISLDIPSGFGDVYDHILKNIDLADILIADISEGSSGVGYQIYHAIYQKMTVILIYSDSKRSNPSVIIRGIKSKKVLL</sequence>
<accession>A0A2M8KTM4</accession>
<dbReference type="AlphaFoldDB" id="A0A2M8KTM4"/>
<feature type="non-terminal residue" evidence="1">
    <location>
        <position position="1"/>
    </location>
</feature>
<proteinExistence type="predicted"/>
<comment type="caution">
    <text evidence="1">The sequence shown here is derived from an EMBL/GenBank/DDBJ whole genome shotgun (WGS) entry which is preliminary data.</text>
</comment>
<name>A0A2M8KTM4_9BACT</name>
<evidence type="ECO:0000313" key="1">
    <source>
        <dbReference type="EMBL" id="PJE63276.1"/>
    </source>
</evidence>
<protein>
    <submittedName>
        <fullName evidence="1">Uncharacterized protein</fullName>
    </submittedName>
</protein>
<dbReference type="Proteomes" id="UP000229554">
    <property type="component" value="Unassembled WGS sequence"/>
</dbReference>